<dbReference type="OrthoDB" id="3626138at2"/>
<feature type="chain" id="PRO_5038414108" evidence="2">
    <location>
        <begin position="26"/>
        <end position="277"/>
    </location>
</feature>
<feature type="compositionally biased region" description="Low complexity" evidence="1">
    <location>
        <begin position="215"/>
        <end position="234"/>
    </location>
</feature>
<dbReference type="AlphaFoldDB" id="A0A558CSC4"/>
<dbReference type="Proteomes" id="UP000320011">
    <property type="component" value="Unassembled WGS sequence"/>
</dbReference>
<feature type="compositionally biased region" description="Polar residues" evidence="1">
    <location>
        <begin position="235"/>
        <end position="249"/>
    </location>
</feature>
<keyword evidence="2" id="KW-0732">Signal</keyword>
<reference evidence="3 4" key="1">
    <citation type="submission" date="2019-07" db="EMBL/GenBank/DDBJ databases">
        <authorList>
            <person name="Duangmal K."/>
            <person name="Teo W.F.A."/>
        </authorList>
    </citation>
    <scope>NUCLEOTIDE SEQUENCE [LARGE SCALE GENOMIC DNA]</scope>
    <source>
        <strain evidence="3 4">TBRC 6029</strain>
    </source>
</reference>
<organism evidence="3 4">
    <name type="scientific">Amycolatopsis rhizosphaerae</name>
    <dbReference type="NCBI Taxonomy" id="2053003"/>
    <lineage>
        <taxon>Bacteria</taxon>
        <taxon>Bacillati</taxon>
        <taxon>Actinomycetota</taxon>
        <taxon>Actinomycetes</taxon>
        <taxon>Pseudonocardiales</taxon>
        <taxon>Pseudonocardiaceae</taxon>
        <taxon>Amycolatopsis</taxon>
    </lineage>
</organism>
<reference evidence="3 4" key="2">
    <citation type="submission" date="2019-08" db="EMBL/GenBank/DDBJ databases">
        <title>Amycolatopsis acidicola sp. nov., isolated from peat swamp forest soil.</title>
        <authorList>
            <person name="Srisuk N."/>
        </authorList>
    </citation>
    <scope>NUCLEOTIDE SEQUENCE [LARGE SCALE GENOMIC DNA]</scope>
    <source>
        <strain evidence="3 4">TBRC 6029</strain>
    </source>
</reference>
<evidence type="ECO:0000313" key="3">
    <source>
        <dbReference type="EMBL" id="TVT51653.1"/>
    </source>
</evidence>
<evidence type="ECO:0000256" key="2">
    <source>
        <dbReference type="SAM" id="SignalP"/>
    </source>
</evidence>
<gene>
    <name evidence="3" type="ORF">FNH05_14260</name>
</gene>
<dbReference type="NCBIfam" id="NF040603">
    <property type="entry name" value="choice_anch_P"/>
    <property type="match status" value="1"/>
</dbReference>
<feature type="region of interest" description="Disordered" evidence="1">
    <location>
        <begin position="195"/>
        <end position="277"/>
    </location>
</feature>
<name>A0A558CSC4_9PSEU</name>
<sequence length="277" mass="26491">MSRKKAVAGGIGALSALLVTGAVFAPTAGATTTTGHSTASSGGNSAFAISASGLLHIDPSPAVDDSNGFSQASLVKAQVPPALLGVGALNAQAGGGGAQASVAKLGVGLGPAKPLVNAAAIEAQCGYGEKPHTSLAKAAIGDIKLDVQVPANTSVSVPGLLSVTLNKQVKHKDGSITVTAISIQVDNVQKIDIASAHCGPDGDDDNGGGDGGTPTGTPTGAPTGAPGQPSGTPTRTGTSKPSATVSSGNAAPVGDKALPNGKAPTPTPVKAHLDVTG</sequence>
<dbReference type="EMBL" id="VJWX01000118">
    <property type="protein sequence ID" value="TVT51653.1"/>
    <property type="molecule type" value="Genomic_DNA"/>
</dbReference>
<keyword evidence="4" id="KW-1185">Reference proteome</keyword>
<comment type="caution">
    <text evidence="3">The sequence shown here is derived from an EMBL/GenBank/DDBJ whole genome shotgun (WGS) entry which is preliminary data.</text>
</comment>
<proteinExistence type="predicted"/>
<evidence type="ECO:0000313" key="4">
    <source>
        <dbReference type="Proteomes" id="UP000320011"/>
    </source>
</evidence>
<feature type="signal peptide" evidence="2">
    <location>
        <begin position="1"/>
        <end position="25"/>
    </location>
</feature>
<evidence type="ECO:0000256" key="1">
    <source>
        <dbReference type="SAM" id="MobiDB-lite"/>
    </source>
</evidence>
<dbReference type="RefSeq" id="WP_144588305.1">
    <property type="nucleotide sequence ID" value="NZ_VJWX01000118.1"/>
</dbReference>
<protein>
    <submittedName>
        <fullName evidence="3">Uncharacterized protein</fullName>
    </submittedName>
</protein>
<accession>A0A558CSC4</accession>